<name>A0A1B8AJQ7_FUSPO</name>
<feature type="coiled-coil region" evidence="1">
    <location>
        <begin position="138"/>
        <end position="165"/>
    </location>
</feature>
<dbReference type="EMBL" id="LYXU01000003">
    <property type="protein sequence ID" value="OBS20710.1"/>
    <property type="molecule type" value="Genomic_DNA"/>
</dbReference>
<keyword evidence="4" id="KW-1185">Reference proteome</keyword>
<evidence type="ECO:0000313" key="3">
    <source>
        <dbReference type="EMBL" id="OBS20710.1"/>
    </source>
</evidence>
<evidence type="ECO:0000313" key="4">
    <source>
        <dbReference type="Proteomes" id="UP000091967"/>
    </source>
</evidence>
<reference evidence="3 4" key="1">
    <citation type="submission" date="2016-06" db="EMBL/GenBank/DDBJ databases">
        <title>Living apart together: crosstalk between the core and supernumerary genomes in a fungal plant pathogen.</title>
        <authorList>
            <person name="Vanheule A."/>
            <person name="Audenaert K."/>
            <person name="Warris S."/>
            <person name="Van De Geest H."/>
            <person name="Schijlen E."/>
            <person name="Hofte M."/>
            <person name="De Saeger S."/>
            <person name="Haesaert G."/>
            <person name="Waalwijk C."/>
            <person name="Van Der Lee T."/>
        </authorList>
    </citation>
    <scope>NUCLEOTIDE SEQUENCE [LARGE SCALE GENOMIC DNA]</scope>
    <source>
        <strain evidence="3 4">2516</strain>
    </source>
</reference>
<evidence type="ECO:0000256" key="2">
    <source>
        <dbReference type="SAM" id="MobiDB-lite"/>
    </source>
</evidence>
<feature type="region of interest" description="Disordered" evidence="2">
    <location>
        <begin position="1"/>
        <end position="25"/>
    </location>
</feature>
<organism evidence="3 4">
    <name type="scientific">Fusarium poae</name>
    <dbReference type="NCBI Taxonomy" id="36050"/>
    <lineage>
        <taxon>Eukaryota</taxon>
        <taxon>Fungi</taxon>
        <taxon>Dikarya</taxon>
        <taxon>Ascomycota</taxon>
        <taxon>Pezizomycotina</taxon>
        <taxon>Sordariomycetes</taxon>
        <taxon>Hypocreomycetidae</taxon>
        <taxon>Hypocreales</taxon>
        <taxon>Nectriaceae</taxon>
        <taxon>Fusarium</taxon>
    </lineage>
</organism>
<proteinExistence type="predicted"/>
<sequence>MATLHSRVVSIQPDPVGIDGSDSANHAGYDPKERQMIQGLSQRLQVLRGMSHNLGDGIKDTTAAYEQLPDEALTRPPSQTDCETRWKAAQTTLRILTSSAANIRTILIGLGVPHSAEFESAMNEVPRQVTDSQTDQLVAGHQEEFVNLQNEVKTLRGDLKKAETTIDTL</sequence>
<dbReference type="AlphaFoldDB" id="A0A1B8AJQ7"/>
<accession>A0A1B8AJQ7</accession>
<comment type="caution">
    <text evidence="3">The sequence shown here is derived from an EMBL/GenBank/DDBJ whole genome shotgun (WGS) entry which is preliminary data.</text>
</comment>
<protein>
    <submittedName>
        <fullName evidence="3">Uncharacterized protein</fullName>
    </submittedName>
</protein>
<dbReference type="Proteomes" id="UP000091967">
    <property type="component" value="Unassembled WGS sequence"/>
</dbReference>
<gene>
    <name evidence="3" type="ORF">FPOA_07050</name>
</gene>
<keyword evidence="1" id="KW-0175">Coiled coil</keyword>
<evidence type="ECO:0000256" key="1">
    <source>
        <dbReference type="SAM" id="Coils"/>
    </source>
</evidence>